<keyword evidence="5" id="KW-1185">Reference proteome</keyword>
<dbReference type="EMBL" id="JACBZA010000001">
    <property type="protein sequence ID" value="NYH87116.1"/>
    <property type="molecule type" value="Genomic_DNA"/>
</dbReference>
<dbReference type="InterPro" id="IPR000421">
    <property type="entry name" value="FA58C"/>
</dbReference>
<dbReference type="OrthoDB" id="3815242at2"/>
<dbReference type="AlphaFoldDB" id="A0A1I2S5G1"/>
<organism evidence="3 4">
    <name type="scientific">Actinopolymorpha cephalotaxi</name>
    <dbReference type="NCBI Taxonomy" id="504797"/>
    <lineage>
        <taxon>Bacteria</taxon>
        <taxon>Bacillati</taxon>
        <taxon>Actinomycetota</taxon>
        <taxon>Actinomycetes</taxon>
        <taxon>Propionibacteriales</taxon>
        <taxon>Actinopolymorphaceae</taxon>
        <taxon>Actinopolymorpha</taxon>
    </lineage>
</organism>
<dbReference type="SUPFAM" id="SSF49785">
    <property type="entry name" value="Galactose-binding domain-like"/>
    <property type="match status" value="1"/>
</dbReference>
<dbReference type="PROSITE" id="PS50022">
    <property type="entry name" value="FA58C_3"/>
    <property type="match status" value="1"/>
</dbReference>
<dbReference type="STRING" id="504797.SAMN05421678_106101"/>
<evidence type="ECO:0000313" key="4">
    <source>
        <dbReference type="Proteomes" id="UP000199052"/>
    </source>
</evidence>
<dbReference type="Gene3D" id="2.60.120.260">
    <property type="entry name" value="Galactose-binding domain-like"/>
    <property type="match status" value="1"/>
</dbReference>
<feature type="domain" description="F5/8 type C" evidence="1">
    <location>
        <begin position="177"/>
        <end position="327"/>
    </location>
</feature>
<proteinExistence type="predicted"/>
<evidence type="ECO:0000313" key="5">
    <source>
        <dbReference type="Proteomes" id="UP000533017"/>
    </source>
</evidence>
<reference evidence="2 5" key="2">
    <citation type="submission" date="2020-07" db="EMBL/GenBank/DDBJ databases">
        <title>Sequencing the genomes of 1000 actinobacteria strains.</title>
        <authorList>
            <person name="Klenk H.-P."/>
        </authorList>
    </citation>
    <scope>NUCLEOTIDE SEQUENCE [LARGE SCALE GENOMIC DNA]</scope>
    <source>
        <strain evidence="2 5">DSM 45117</strain>
    </source>
</reference>
<dbReference type="EMBL" id="FOOI01000006">
    <property type="protein sequence ID" value="SFG47563.1"/>
    <property type="molecule type" value="Genomic_DNA"/>
</dbReference>
<sequence>MGAGSQSAENAGADVISTDTTGAGVSGADIISTDIASTDAASTDAASTDIASTDAASTGIISTDITGPAGATVDNVTLTVRPTSLRVMASPCGGKTLDVGIHNSASVDVYADVLFLPAAPLTVVPNVVSSYLPAGYTLHAPVRVGAPLGSAAGNLSVVVRSGRTAGTGPTVTVPVTLTTPPTGAGANIAPRARASASSTHSGFTPCGALDGNTNSDDWQVATGWNDATSGVFPDWFNATFSQSYLVSRVVVRTLNSTRYPASRYGLRDWDVQVPSGTTWRTVASVRGNTAGVVTSRFTQVRTTAIRIAVRDSNDHKYSRIIEVEIYA</sequence>
<evidence type="ECO:0000313" key="2">
    <source>
        <dbReference type="EMBL" id="NYH87116.1"/>
    </source>
</evidence>
<name>A0A1I2S5G1_9ACTN</name>
<dbReference type="InterPro" id="IPR008979">
    <property type="entry name" value="Galactose-bd-like_sf"/>
</dbReference>
<evidence type="ECO:0000313" key="3">
    <source>
        <dbReference type="EMBL" id="SFG47563.1"/>
    </source>
</evidence>
<gene>
    <name evidence="2" type="ORF">FHR37_005967</name>
    <name evidence="3" type="ORF">SAMN05421678_106101</name>
</gene>
<reference evidence="3 4" key="1">
    <citation type="submission" date="2016-10" db="EMBL/GenBank/DDBJ databases">
        <authorList>
            <person name="de Groot N.N."/>
        </authorList>
    </citation>
    <scope>NUCLEOTIDE SEQUENCE [LARGE SCALE GENOMIC DNA]</scope>
    <source>
        <strain evidence="3 4">CPCC 202808</strain>
    </source>
</reference>
<accession>A0A1I2S5G1</accession>
<evidence type="ECO:0000259" key="1">
    <source>
        <dbReference type="PROSITE" id="PS50022"/>
    </source>
</evidence>
<dbReference type="RefSeq" id="WP_092883335.1">
    <property type="nucleotide sequence ID" value="NZ_FOOI01000006.1"/>
</dbReference>
<dbReference type="Proteomes" id="UP000199052">
    <property type="component" value="Unassembled WGS sequence"/>
</dbReference>
<dbReference type="Proteomes" id="UP000533017">
    <property type="component" value="Unassembled WGS sequence"/>
</dbReference>
<dbReference type="Pfam" id="PF22633">
    <property type="entry name" value="F5_F8_type_C_2"/>
    <property type="match status" value="1"/>
</dbReference>
<protein>
    <recommendedName>
        <fullName evidence="1">F5/8 type C domain-containing protein</fullName>
    </recommendedName>
</protein>